<dbReference type="RefSeq" id="WP_245619648.1">
    <property type="nucleotide sequence ID" value="NZ_JYJA01000040.1"/>
</dbReference>
<organism evidence="10 11">
    <name type="scientific">Microbacterium trichothecenolyticum</name>
    <name type="common">Aureobacterium trichothecenolyticum</name>
    <dbReference type="NCBI Taxonomy" id="69370"/>
    <lineage>
        <taxon>Bacteria</taxon>
        <taxon>Bacillati</taxon>
        <taxon>Actinomycetota</taxon>
        <taxon>Actinomycetes</taxon>
        <taxon>Micrococcales</taxon>
        <taxon>Microbacteriaceae</taxon>
        <taxon>Microbacterium</taxon>
    </lineage>
</organism>
<evidence type="ECO:0000259" key="9">
    <source>
        <dbReference type="PROSITE" id="PS50850"/>
    </source>
</evidence>
<dbReference type="InterPro" id="IPR010290">
    <property type="entry name" value="TM_effector"/>
</dbReference>
<dbReference type="Gene3D" id="1.20.1250.20">
    <property type="entry name" value="MFS general substrate transporter like domains"/>
    <property type="match status" value="1"/>
</dbReference>
<keyword evidence="3" id="KW-1003">Cell membrane</keyword>
<evidence type="ECO:0000256" key="7">
    <source>
        <dbReference type="SAM" id="MobiDB-lite"/>
    </source>
</evidence>
<keyword evidence="5 8" id="KW-1133">Transmembrane helix</keyword>
<feature type="transmembrane region" description="Helical" evidence="8">
    <location>
        <begin position="313"/>
        <end position="337"/>
    </location>
</feature>
<feature type="transmembrane region" description="Helical" evidence="8">
    <location>
        <begin position="94"/>
        <end position="114"/>
    </location>
</feature>
<evidence type="ECO:0000256" key="8">
    <source>
        <dbReference type="SAM" id="Phobius"/>
    </source>
</evidence>
<dbReference type="Pfam" id="PF05977">
    <property type="entry name" value="MFS_3"/>
    <property type="match status" value="1"/>
</dbReference>
<dbReference type="Proteomes" id="UP000034098">
    <property type="component" value="Unassembled WGS sequence"/>
</dbReference>
<proteinExistence type="predicted"/>
<dbReference type="PATRIC" id="fig|69370.6.peg.3639"/>
<feature type="transmembrane region" description="Helical" evidence="8">
    <location>
        <begin position="268"/>
        <end position="292"/>
    </location>
</feature>
<feature type="transmembrane region" description="Helical" evidence="8">
    <location>
        <begin position="237"/>
        <end position="262"/>
    </location>
</feature>
<dbReference type="InterPro" id="IPR020846">
    <property type="entry name" value="MFS_dom"/>
</dbReference>
<name>A0A0M2H1X6_MICTR</name>
<gene>
    <name evidence="10" type="primary">entS_4</name>
    <name evidence="10" type="ORF">RS82_03575</name>
</gene>
<protein>
    <submittedName>
        <fullName evidence="10">Enterobactin exporter EntS</fullName>
    </submittedName>
</protein>
<evidence type="ECO:0000256" key="2">
    <source>
        <dbReference type="ARBA" id="ARBA00022448"/>
    </source>
</evidence>
<feature type="transmembrane region" description="Helical" evidence="8">
    <location>
        <begin position="120"/>
        <end position="145"/>
    </location>
</feature>
<dbReference type="SUPFAM" id="SSF103473">
    <property type="entry name" value="MFS general substrate transporter"/>
    <property type="match status" value="1"/>
</dbReference>
<dbReference type="GO" id="GO:0005886">
    <property type="term" value="C:plasma membrane"/>
    <property type="evidence" value="ECO:0007669"/>
    <property type="project" value="UniProtKB-SubCell"/>
</dbReference>
<feature type="transmembrane region" description="Helical" evidence="8">
    <location>
        <begin position="64"/>
        <end position="82"/>
    </location>
</feature>
<evidence type="ECO:0000313" key="10">
    <source>
        <dbReference type="EMBL" id="KJL40249.1"/>
    </source>
</evidence>
<evidence type="ECO:0000256" key="4">
    <source>
        <dbReference type="ARBA" id="ARBA00022692"/>
    </source>
</evidence>
<dbReference type="EMBL" id="JYJA01000040">
    <property type="protein sequence ID" value="KJL40249.1"/>
    <property type="molecule type" value="Genomic_DNA"/>
</dbReference>
<dbReference type="PROSITE" id="PS50850">
    <property type="entry name" value="MFS"/>
    <property type="match status" value="1"/>
</dbReference>
<keyword evidence="4 8" id="KW-0812">Transmembrane</keyword>
<keyword evidence="6 8" id="KW-0472">Membrane</keyword>
<feature type="transmembrane region" description="Helical" evidence="8">
    <location>
        <begin position="31"/>
        <end position="58"/>
    </location>
</feature>
<reference evidence="10 11" key="1">
    <citation type="submission" date="2015-02" db="EMBL/GenBank/DDBJ databases">
        <title>Draft genome sequences of ten Microbacterium spp. with emphasis on heavy metal contaminated environments.</title>
        <authorList>
            <person name="Corretto E."/>
        </authorList>
    </citation>
    <scope>NUCLEOTIDE SEQUENCE [LARGE SCALE GENOMIC DNA]</scope>
    <source>
        <strain evidence="10 11">DSM 8608</strain>
    </source>
</reference>
<keyword evidence="2" id="KW-0813">Transport</keyword>
<keyword evidence="11" id="KW-1185">Reference proteome</keyword>
<comment type="caution">
    <text evidence="10">The sequence shown here is derived from an EMBL/GenBank/DDBJ whole genome shotgun (WGS) entry which is preliminary data.</text>
</comment>
<dbReference type="AlphaFoldDB" id="A0A0M2H1X6"/>
<feature type="domain" description="Major facilitator superfamily (MFS) profile" evidence="9">
    <location>
        <begin position="27"/>
        <end position="419"/>
    </location>
</feature>
<dbReference type="PANTHER" id="PTHR23513">
    <property type="entry name" value="INTEGRAL MEMBRANE EFFLUX PROTEIN-RELATED"/>
    <property type="match status" value="1"/>
</dbReference>
<accession>A0A0M2H1X6</accession>
<sequence>MDGGDVAGPAVVTDPVPGGREPAPRSAFARFWSAAAISSFGTAVTAVAMPVLVVQLLHATPFEVGLVGAAQFVPYAVLGLFAGAYTDRWRRRPILVWASVGRAVSLGAIPVLWLVGALQIWMLVALLLLFGAFSVFGFAATQSFLPRLVPRSRLVIANARLDQTDALAQTLGPALGGGLVALLGAPIALLVDAISYIVDAALNASIRVEETRERRGDRHLGREIREGLRWAYAHRTLGPLAVSTHVWFFANGVALTVLSLLALRSLGFTAFTFGLLLAVAGSCALVGATFAARIGGWLGIGRTIILARAMYPIAWALAAVAAGVPAAAVLLFIALALHGLAGGVENANEMALRQTVTPDRLLGRVNANIRSVNRTAAAIGALAGGAAIALVGDRWMLVAVAVIFAIAALVAWFSPLRSERVSPD</sequence>
<dbReference type="GO" id="GO:0022857">
    <property type="term" value="F:transmembrane transporter activity"/>
    <property type="evidence" value="ECO:0007669"/>
    <property type="project" value="InterPro"/>
</dbReference>
<feature type="transmembrane region" description="Helical" evidence="8">
    <location>
        <begin position="395"/>
        <end position="413"/>
    </location>
</feature>
<dbReference type="InterPro" id="IPR036259">
    <property type="entry name" value="MFS_trans_sf"/>
</dbReference>
<feature type="region of interest" description="Disordered" evidence="7">
    <location>
        <begin position="1"/>
        <end position="20"/>
    </location>
</feature>
<evidence type="ECO:0000313" key="11">
    <source>
        <dbReference type="Proteomes" id="UP000034098"/>
    </source>
</evidence>
<evidence type="ECO:0000256" key="3">
    <source>
        <dbReference type="ARBA" id="ARBA00022475"/>
    </source>
</evidence>
<evidence type="ECO:0000256" key="6">
    <source>
        <dbReference type="ARBA" id="ARBA00023136"/>
    </source>
</evidence>
<evidence type="ECO:0000256" key="5">
    <source>
        <dbReference type="ARBA" id="ARBA00022989"/>
    </source>
</evidence>
<dbReference type="CDD" id="cd06173">
    <property type="entry name" value="MFS_MefA_like"/>
    <property type="match status" value="1"/>
</dbReference>
<dbReference type="PANTHER" id="PTHR23513:SF6">
    <property type="entry name" value="MAJOR FACILITATOR SUPERFAMILY ASSOCIATED DOMAIN-CONTAINING PROTEIN"/>
    <property type="match status" value="1"/>
</dbReference>
<evidence type="ECO:0000256" key="1">
    <source>
        <dbReference type="ARBA" id="ARBA00004651"/>
    </source>
</evidence>
<comment type="subcellular location">
    <subcellularLocation>
        <location evidence="1">Cell membrane</location>
        <topology evidence="1">Multi-pass membrane protein</topology>
    </subcellularLocation>
</comment>